<dbReference type="CDD" id="cd12263">
    <property type="entry name" value="RRM_ABT1_like"/>
    <property type="match status" value="1"/>
</dbReference>
<dbReference type="GO" id="GO:0000472">
    <property type="term" value="P:endonucleolytic cleavage to generate mature 5'-end of SSU-rRNA from (SSU-rRNA, 5.8S rRNA, LSU-rRNA)"/>
    <property type="evidence" value="ECO:0007669"/>
    <property type="project" value="TreeGrafter"/>
</dbReference>
<dbReference type="GO" id="GO:0005730">
    <property type="term" value="C:nucleolus"/>
    <property type="evidence" value="ECO:0007669"/>
    <property type="project" value="TreeGrafter"/>
</dbReference>
<dbReference type="OrthoDB" id="287393at2759"/>
<feature type="coiled-coil region" evidence="2">
    <location>
        <begin position="82"/>
        <end position="109"/>
    </location>
</feature>
<dbReference type="InterPro" id="IPR039119">
    <property type="entry name" value="ABT1/Esf2"/>
</dbReference>
<dbReference type="GO" id="GO:0034462">
    <property type="term" value="P:small-subunit processome assembly"/>
    <property type="evidence" value="ECO:0007669"/>
    <property type="project" value="TreeGrafter"/>
</dbReference>
<dbReference type="EMBL" id="KZ988719">
    <property type="protein sequence ID" value="RKP11684.1"/>
    <property type="molecule type" value="Genomic_DNA"/>
</dbReference>
<keyword evidence="4" id="KW-1185">Reference proteome</keyword>
<sequence length="135" mass="15897">DPKARYHRKKYGGNKKKSFSEGWVEFADKRVAKRVALALNAQPIGGSKRSFYHEDLWTLKYLPKFKWNHLTERIAFENASRAQRLRTEMDQANRENKAYTANVDRAKAVEAMEEKAKRRMEKVSGVLDRLYNMKM</sequence>
<protein>
    <recommendedName>
        <fullName evidence="5">18S rRNA factor 2</fullName>
    </recommendedName>
</protein>
<organism evidence="3 4">
    <name type="scientific">Piptocephalis cylindrospora</name>
    <dbReference type="NCBI Taxonomy" id="1907219"/>
    <lineage>
        <taxon>Eukaryota</taxon>
        <taxon>Fungi</taxon>
        <taxon>Fungi incertae sedis</taxon>
        <taxon>Zoopagomycota</taxon>
        <taxon>Zoopagomycotina</taxon>
        <taxon>Zoopagomycetes</taxon>
        <taxon>Zoopagales</taxon>
        <taxon>Piptocephalidaceae</taxon>
        <taxon>Piptocephalis</taxon>
    </lineage>
</organism>
<dbReference type="InterPro" id="IPR034353">
    <property type="entry name" value="ABT1/ESF2_RRM"/>
</dbReference>
<dbReference type="AlphaFoldDB" id="A0A4P9XZ88"/>
<evidence type="ECO:0000313" key="4">
    <source>
        <dbReference type="Proteomes" id="UP000267251"/>
    </source>
</evidence>
<proteinExistence type="predicted"/>
<dbReference type="GO" id="GO:0000480">
    <property type="term" value="P:endonucleolytic cleavage in 5'-ETS of tricistronic rRNA transcript (SSU-rRNA, 5.8S rRNA, LSU-rRNA)"/>
    <property type="evidence" value="ECO:0007669"/>
    <property type="project" value="TreeGrafter"/>
</dbReference>
<evidence type="ECO:0000256" key="2">
    <source>
        <dbReference type="SAM" id="Coils"/>
    </source>
</evidence>
<dbReference type="Proteomes" id="UP000267251">
    <property type="component" value="Unassembled WGS sequence"/>
</dbReference>
<dbReference type="PANTHER" id="PTHR12311:SF7">
    <property type="entry name" value="ACTIVATOR OF BASAL TRANSCRIPTION 1"/>
    <property type="match status" value="1"/>
</dbReference>
<reference evidence="4" key="1">
    <citation type="journal article" date="2018" name="Nat. Microbiol.">
        <title>Leveraging single-cell genomics to expand the fungal tree of life.</title>
        <authorList>
            <person name="Ahrendt S.R."/>
            <person name="Quandt C.A."/>
            <person name="Ciobanu D."/>
            <person name="Clum A."/>
            <person name="Salamov A."/>
            <person name="Andreopoulos B."/>
            <person name="Cheng J.F."/>
            <person name="Woyke T."/>
            <person name="Pelin A."/>
            <person name="Henrissat B."/>
            <person name="Reynolds N.K."/>
            <person name="Benny G.L."/>
            <person name="Smith M.E."/>
            <person name="James T.Y."/>
            <person name="Grigoriev I.V."/>
        </authorList>
    </citation>
    <scope>NUCLEOTIDE SEQUENCE [LARGE SCALE GENOMIC DNA]</scope>
</reference>
<dbReference type="PANTHER" id="PTHR12311">
    <property type="entry name" value="ACTIVATOR OF BASAL TRANSCRIPTION 1"/>
    <property type="match status" value="1"/>
</dbReference>
<keyword evidence="2" id="KW-0175">Coiled coil</keyword>
<dbReference type="GO" id="GO:0000447">
    <property type="term" value="P:endonucleolytic cleavage in ITS1 to separate SSU-rRNA from 5.8S rRNA and LSU-rRNA from tricistronic rRNA transcript (SSU-rRNA, 5.8S rRNA, LSU-rRNA)"/>
    <property type="evidence" value="ECO:0007669"/>
    <property type="project" value="TreeGrafter"/>
</dbReference>
<feature type="non-terminal residue" evidence="3">
    <location>
        <position position="1"/>
    </location>
</feature>
<accession>A0A4P9XZ88</accession>
<evidence type="ECO:0000256" key="1">
    <source>
        <dbReference type="ARBA" id="ARBA00022884"/>
    </source>
</evidence>
<gene>
    <name evidence="3" type="ORF">BJ684DRAFT_12604</name>
</gene>
<name>A0A4P9XZ88_9FUNG</name>
<dbReference type="GO" id="GO:0003723">
    <property type="term" value="F:RNA binding"/>
    <property type="evidence" value="ECO:0007669"/>
    <property type="project" value="UniProtKB-KW"/>
</dbReference>
<keyword evidence="1" id="KW-0694">RNA-binding</keyword>
<evidence type="ECO:0000313" key="3">
    <source>
        <dbReference type="EMBL" id="RKP11684.1"/>
    </source>
</evidence>
<evidence type="ECO:0008006" key="5">
    <source>
        <dbReference type="Google" id="ProtNLM"/>
    </source>
</evidence>